<accession>A0ABT8L893</accession>
<dbReference type="RefSeq" id="WP_346758552.1">
    <property type="nucleotide sequence ID" value="NZ_JAUJEB010000002.1"/>
</dbReference>
<organism evidence="1 2">
    <name type="scientific">Agaribacillus aureus</name>
    <dbReference type="NCBI Taxonomy" id="3051825"/>
    <lineage>
        <taxon>Bacteria</taxon>
        <taxon>Pseudomonadati</taxon>
        <taxon>Bacteroidota</taxon>
        <taxon>Cytophagia</taxon>
        <taxon>Cytophagales</taxon>
        <taxon>Splendidivirgaceae</taxon>
        <taxon>Agaribacillus</taxon>
    </lineage>
</organism>
<gene>
    <name evidence="1" type="ORF">QQ020_14180</name>
</gene>
<evidence type="ECO:0000313" key="2">
    <source>
        <dbReference type="Proteomes" id="UP001172083"/>
    </source>
</evidence>
<comment type="caution">
    <text evidence="1">The sequence shown here is derived from an EMBL/GenBank/DDBJ whole genome shotgun (WGS) entry which is preliminary data.</text>
</comment>
<dbReference type="EMBL" id="JAUJEB010000002">
    <property type="protein sequence ID" value="MDN5213212.1"/>
    <property type="molecule type" value="Genomic_DNA"/>
</dbReference>
<protein>
    <recommendedName>
        <fullName evidence="3">Exosporium protein C</fullName>
    </recommendedName>
</protein>
<name>A0ABT8L893_9BACT</name>
<reference evidence="1" key="1">
    <citation type="submission" date="2023-06" db="EMBL/GenBank/DDBJ databases">
        <title>Genomic of Agaribacillus aureum.</title>
        <authorList>
            <person name="Wang G."/>
        </authorList>
    </citation>
    <scope>NUCLEOTIDE SEQUENCE</scope>
    <source>
        <strain evidence="1">BMA12</strain>
    </source>
</reference>
<keyword evidence="2" id="KW-1185">Reference proteome</keyword>
<evidence type="ECO:0008006" key="3">
    <source>
        <dbReference type="Google" id="ProtNLM"/>
    </source>
</evidence>
<dbReference type="Proteomes" id="UP001172083">
    <property type="component" value="Unassembled WGS sequence"/>
</dbReference>
<proteinExistence type="predicted"/>
<evidence type="ECO:0000313" key="1">
    <source>
        <dbReference type="EMBL" id="MDN5213212.1"/>
    </source>
</evidence>
<sequence length="131" mass="14477">MKKNLSVAIHHNRKTIKPFIYLEEVYTGTSITQYSLFVKIFSDNSEIKLLSAPAGLGTLSQDSVTRIFEIKIEEDTSSSIRNVIDYSVDIPVTAIIAPECEVYVILDVKDHLGAAKVNHDGSSVGRYSDAD</sequence>